<dbReference type="AlphaFoldDB" id="A0A4P6X1A2"/>
<gene>
    <name evidence="7" type="ORF">HPF_14100</name>
</gene>
<dbReference type="GO" id="GO:0003677">
    <property type="term" value="F:DNA binding"/>
    <property type="evidence" value="ECO:0007669"/>
    <property type="project" value="UniProtKB-UniRule"/>
</dbReference>
<organism evidence="7 8">
    <name type="scientific">Hydrogenophaga pseudoflava</name>
    <name type="common">Pseudomonas carboxydoflava</name>
    <dbReference type="NCBI Taxonomy" id="47421"/>
    <lineage>
        <taxon>Bacteria</taxon>
        <taxon>Pseudomonadati</taxon>
        <taxon>Pseudomonadota</taxon>
        <taxon>Betaproteobacteria</taxon>
        <taxon>Burkholderiales</taxon>
        <taxon>Comamonadaceae</taxon>
        <taxon>Hydrogenophaga</taxon>
    </lineage>
</organism>
<name>A0A4P6X1A2_HYDPS</name>
<dbReference type="KEGG" id="hpse:HPF_14100"/>
<dbReference type="Gene3D" id="1.10.443.10">
    <property type="entry name" value="Intergrase catalytic core"/>
    <property type="match status" value="1"/>
</dbReference>
<dbReference type="GO" id="GO:0006310">
    <property type="term" value="P:DNA recombination"/>
    <property type="evidence" value="ECO:0007669"/>
    <property type="project" value="UniProtKB-KW"/>
</dbReference>
<sequence>MAKDQLSAAAAAIQSLDGSAFVTLHSRLDRGGALQARKLANGAVQLYWRYSYAGKTSREPIGVYDPTAPPKKLQPTVRGYGIAAALEKCRALAEVHIGRADTGGLQEAKAETRRAFLAKKAEQTEKSTRTLEKLLDTYVEYLKAQGRRSHVDAQGIFQKHLTEAWPAVAKAPAVDLTPDQVLDMLRRLIESGKGRTANKLRSYLRAAYQCALDVRTLAAIPVAFKTFGVVFNPAAQTRRSPQFDRADKRPLTLEDMKAYWKLIADRPGPEAVALRLHLLTGGQRIEQFIRLRWSDVGGDAVTLFDGKGRPSHGPRPHHIPLVPLAVSEMKRLGREGEFVFSTTHGKKPISARTFTGWAHGIVDTEIEGFQVKRIRSGVETLLAREGISREVRGHLQSHGLTGVQARHYDGHDYVPEKLHALNRLVNLVCIRATAASKP</sequence>
<evidence type="ECO:0000259" key="6">
    <source>
        <dbReference type="PROSITE" id="PS51900"/>
    </source>
</evidence>
<dbReference type="SUPFAM" id="SSF56349">
    <property type="entry name" value="DNA breaking-rejoining enzymes"/>
    <property type="match status" value="1"/>
</dbReference>
<dbReference type="PROSITE" id="PS51900">
    <property type="entry name" value="CB"/>
    <property type="match status" value="1"/>
</dbReference>
<evidence type="ECO:0000313" key="8">
    <source>
        <dbReference type="Proteomes" id="UP000293912"/>
    </source>
</evidence>
<feature type="domain" description="Core-binding (CB)" evidence="6">
    <location>
        <begin position="129"/>
        <end position="212"/>
    </location>
</feature>
<keyword evidence="8" id="KW-1185">Reference proteome</keyword>
<dbReference type="InterPro" id="IPR013762">
    <property type="entry name" value="Integrase-like_cat_sf"/>
</dbReference>
<dbReference type="EMBL" id="CP037867">
    <property type="protein sequence ID" value="QBM28829.1"/>
    <property type="molecule type" value="Genomic_DNA"/>
</dbReference>
<comment type="similarity">
    <text evidence="1">Belongs to the 'phage' integrase family.</text>
</comment>
<keyword evidence="4" id="KW-0233">DNA recombination</keyword>
<accession>A0A4P6X1A2</accession>
<dbReference type="GO" id="GO:0015074">
    <property type="term" value="P:DNA integration"/>
    <property type="evidence" value="ECO:0007669"/>
    <property type="project" value="UniProtKB-KW"/>
</dbReference>
<dbReference type="Gene3D" id="1.10.150.130">
    <property type="match status" value="1"/>
</dbReference>
<evidence type="ECO:0000256" key="2">
    <source>
        <dbReference type="ARBA" id="ARBA00022908"/>
    </source>
</evidence>
<evidence type="ECO:0000256" key="1">
    <source>
        <dbReference type="ARBA" id="ARBA00008857"/>
    </source>
</evidence>
<proteinExistence type="inferred from homology"/>
<dbReference type="PANTHER" id="PTHR30629">
    <property type="entry name" value="PROPHAGE INTEGRASE"/>
    <property type="match status" value="1"/>
</dbReference>
<evidence type="ECO:0000313" key="7">
    <source>
        <dbReference type="EMBL" id="QBM28829.1"/>
    </source>
</evidence>
<dbReference type="InterPro" id="IPR011010">
    <property type="entry name" value="DNA_brk_join_enz"/>
</dbReference>
<evidence type="ECO:0000256" key="4">
    <source>
        <dbReference type="ARBA" id="ARBA00023172"/>
    </source>
</evidence>
<protein>
    <submittedName>
        <fullName evidence="7">Phage integrase family protein</fullName>
    </submittedName>
</protein>
<dbReference type="InterPro" id="IPR044068">
    <property type="entry name" value="CB"/>
</dbReference>
<dbReference type="Proteomes" id="UP000293912">
    <property type="component" value="Chromosome"/>
</dbReference>
<evidence type="ECO:0000256" key="3">
    <source>
        <dbReference type="ARBA" id="ARBA00023125"/>
    </source>
</evidence>
<dbReference type="InterPro" id="IPR050808">
    <property type="entry name" value="Phage_Integrase"/>
</dbReference>
<evidence type="ECO:0000256" key="5">
    <source>
        <dbReference type="PROSITE-ProRule" id="PRU01248"/>
    </source>
</evidence>
<dbReference type="RefSeq" id="WP_133156953.1">
    <property type="nucleotide sequence ID" value="NZ_CP037867.1"/>
</dbReference>
<dbReference type="InterPro" id="IPR010998">
    <property type="entry name" value="Integrase_recombinase_N"/>
</dbReference>
<dbReference type="PANTHER" id="PTHR30629:SF2">
    <property type="entry name" value="PROPHAGE INTEGRASE INTS-RELATED"/>
    <property type="match status" value="1"/>
</dbReference>
<keyword evidence="3 5" id="KW-0238">DNA-binding</keyword>
<reference evidence="7 8" key="1">
    <citation type="submission" date="2019-03" db="EMBL/GenBank/DDBJ databases">
        <authorList>
            <person name="Sebastian G."/>
            <person name="Baumann P."/>
            <person name="Ruckert C."/>
            <person name="Kalinowski J."/>
            <person name="Nebel B."/>
            <person name="Takors R."/>
            <person name="Blombach B."/>
        </authorList>
    </citation>
    <scope>NUCLEOTIDE SEQUENCE [LARGE SCALE GENOMIC DNA]</scope>
    <source>
        <strain evidence="7 8">DSM 1084</strain>
    </source>
</reference>
<keyword evidence="2" id="KW-0229">DNA integration</keyword>